<dbReference type="PANTHER" id="PTHR11557">
    <property type="entry name" value="PORPHOBILINOGEN DEAMINASE"/>
    <property type="match status" value="1"/>
</dbReference>
<dbReference type="InterPro" id="IPR036803">
    <property type="entry name" value="Porphobilinogen_deaminase_C_sf"/>
</dbReference>
<dbReference type="Gene3D" id="3.40.190.10">
    <property type="entry name" value="Periplasmic binding protein-like II"/>
    <property type="match status" value="2"/>
</dbReference>
<evidence type="ECO:0000256" key="1">
    <source>
        <dbReference type="ARBA" id="ARBA00002869"/>
    </source>
</evidence>
<dbReference type="GO" id="GO:0006783">
    <property type="term" value="P:heme biosynthetic process"/>
    <property type="evidence" value="ECO:0007669"/>
    <property type="project" value="TreeGrafter"/>
</dbReference>
<evidence type="ECO:0000259" key="8">
    <source>
        <dbReference type="Pfam" id="PF03900"/>
    </source>
</evidence>
<gene>
    <name evidence="9" type="ORF">ENO08_01285</name>
</gene>
<dbReference type="AlphaFoldDB" id="A0A7V2ATQ1"/>
<protein>
    <recommendedName>
        <fullName evidence="3">hydroxymethylbilane synthase</fullName>
        <ecNumber evidence="3">2.5.1.61</ecNumber>
    </recommendedName>
</protein>
<dbReference type="InterPro" id="IPR000860">
    <property type="entry name" value="HemC"/>
</dbReference>
<dbReference type="PANTHER" id="PTHR11557:SF0">
    <property type="entry name" value="PORPHOBILINOGEN DEAMINASE"/>
    <property type="match status" value="1"/>
</dbReference>
<proteinExistence type="inferred from homology"/>
<dbReference type="EMBL" id="DSEC01000091">
    <property type="protein sequence ID" value="HER43077.1"/>
    <property type="molecule type" value="Genomic_DNA"/>
</dbReference>
<dbReference type="GO" id="GO:0004418">
    <property type="term" value="F:hydroxymethylbilane synthase activity"/>
    <property type="evidence" value="ECO:0007669"/>
    <property type="project" value="UniProtKB-EC"/>
</dbReference>
<organism evidence="9">
    <name type="scientific">Eiseniibacteriota bacterium</name>
    <dbReference type="NCBI Taxonomy" id="2212470"/>
    <lineage>
        <taxon>Bacteria</taxon>
        <taxon>Candidatus Eiseniibacteriota</taxon>
    </lineage>
</organism>
<dbReference type="EC" id="2.5.1.61" evidence="3"/>
<dbReference type="Gene3D" id="3.30.160.40">
    <property type="entry name" value="Porphobilinogen deaminase, C-terminal domain"/>
    <property type="match status" value="1"/>
</dbReference>
<sequence>MSERKQFIIGSKSDAVSIEHMSRAIASLREAHPRYEFIGWPETLRDGKNIEDVQRDLNGALHALAKKEFDVLVVDAREVPLRDSTKVARAAVTRRGNPYDVFVSRGGMILDELPEKSHLAADAPVRRGQLLFYRPDLALIDEVGDFRFYYGLLDEGEISGFVSNASDVEALNVQDKVAEVFTSSICMPAANQGAQMVFVRKDDREAYEAVREINDAASEREIEIERIFMTHIAKNGKGPIGVLANVEGESFMIEAAVVAPDGSEKVSGNCEGRLDRAEPVLEKLASEMIESGAREILSAFK</sequence>
<feature type="domain" description="Porphobilinogen deaminase C-terminal" evidence="8">
    <location>
        <begin position="221"/>
        <end position="289"/>
    </location>
</feature>
<dbReference type="InterPro" id="IPR022417">
    <property type="entry name" value="Porphobilin_deaminase_N"/>
</dbReference>
<comment type="similarity">
    <text evidence="2">Belongs to the HMBS family.</text>
</comment>
<comment type="function">
    <text evidence="1">Tetrapolymerization of the monopyrrole PBG into the hydroxymethylbilane pre-uroporphyrinogen in several discrete steps.</text>
</comment>
<comment type="catalytic activity">
    <reaction evidence="6">
        <text>4 porphobilinogen + H2O = hydroxymethylbilane + 4 NH4(+)</text>
        <dbReference type="Rhea" id="RHEA:13185"/>
        <dbReference type="ChEBI" id="CHEBI:15377"/>
        <dbReference type="ChEBI" id="CHEBI:28938"/>
        <dbReference type="ChEBI" id="CHEBI:57845"/>
        <dbReference type="ChEBI" id="CHEBI:58126"/>
        <dbReference type="EC" id="2.5.1.61"/>
    </reaction>
</comment>
<comment type="caution">
    <text evidence="9">The sequence shown here is derived from an EMBL/GenBank/DDBJ whole genome shotgun (WGS) entry which is preliminary data.</text>
</comment>
<evidence type="ECO:0000256" key="5">
    <source>
        <dbReference type="ARBA" id="ARBA00023244"/>
    </source>
</evidence>
<evidence type="ECO:0000256" key="6">
    <source>
        <dbReference type="ARBA" id="ARBA00048169"/>
    </source>
</evidence>
<dbReference type="SUPFAM" id="SSF53850">
    <property type="entry name" value="Periplasmic binding protein-like II"/>
    <property type="match status" value="1"/>
</dbReference>
<dbReference type="GO" id="GO:0005737">
    <property type="term" value="C:cytoplasm"/>
    <property type="evidence" value="ECO:0007669"/>
    <property type="project" value="TreeGrafter"/>
</dbReference>
<keyword evidence="4" id="KW-0808">Transferase</keyword>
<evidence type="ECO:0000256" key="3">
    <source>
        <dbReference type="ARBA" id="ARBA00012655"/>
    </source>
</evidence>
<evidence type="ECO:0000256" key="2">
    <source>
        <dbReference type="ARBA" id="ARBA00005638"/>
    </source>
</evidence>
<dbReference type="Pfam" id="PF01379">
    <property type="entry name" value="Porphobil_deam"/>
    <property type="match status" value="1"/>
</dbReference>
<accession>A0A7V2ATQ1</accession>
<dbReference type="SUPFAM" id="SSF54782">
    <property type="entry name" value="Porphobilinogen deaminase (hydroxymethylbilane synthase), C-terminal domain"/>
    <property type="match status" value="1"/>
</dbReference>
<feature type="domain" description="Porphobilinogen deaminase N-terminal" evidence="7">
    <location>
        <begin position="62"/>
        <end position="206"/>
    </location>
</feature>
<dbReference type="InterPro" id="IPR022418">
    <property type="entry name" value="Porphobilinogen_deaminase_C"/>
</dbReference>
<reference evidence="9" key="1">
    <citation type="journal article" date="2020" name="mSystems">
        <title>Genome- and Community-Level Interaction Insights into Carbon Utilization and Element Cycling Functions of Hydrothermarchaeota in Hydrothermal Sediment.</title>
        <authorList>
            <person name="Zhou Z."/>
            <person name="Liu Y."/>
            <person name="Xu W."/>
            <person name="Pan J."/>
            <person name="Luo Z.H."/>
            <person name="Li M."/>
        </authorList>
    </citation>
    <scope>NUCLEOTIDE SEQUENCE [LARGE SCALE GENOMIC DNA]</scope>
    <source>
        <strain evidence="9">SpSt-1233</strain>
    </source>
</reference>
<evidence type="ECO:0000259" key="7">
    <source>
        <dbReference type="Pfam" id="PF01379"/>
    </source>
</evidence>
<dbReference type="Proteomes" id="UP000886069">
    <property type="component" value="Unassembled WGS sequence"/>
</dbReference>
<name>A0A7V2ATQ1_UNCEI</name>
<keyword evidence="5" id="KW-0627">Porphyrin biosynthesis</keyword>
<dbReference type="Pfam" id="PF03900">
    <property type="entry name" value="Porphobil_deamC"/>
    <property type="match status" value="1"/>
</dbReference>
<evidence type="ECO:0000313" key="9">
    <source>
        <dbReference type="EMBL" id="HER43077.1"/>
    </source>
</evidence>
<evidence type="ECO:0000256" key="4">
    <source>
        <dbReference type="ARBA" id="ARBA00022679"/>
    </source>
</evidence>